<gene>
    <name evidence="5" type="ORF">HC231_05620</name>
</gene>
<dbReference type="Proteomes" id="UP000671960">
    <property type="component" value="Chromosome"/>
</dbReference>
<keyword evidence="2" id="KW-0547">Nucleotide-binding</keyword>
<evidence type="ECO:0000259" key="4">
    <source>
        <dbReference type="PROSITE" id="PS50893"/>
    </source>
</evidence>
<keyword evidence="1" id="KW-0813">Transport</keyword>
<organism evidence="5 6">
    <name type="scientific">Brenneria izadpanahii</name>
    <dbReference type="NCBI Taxonomy" id="2722756"/>
    <lineage>
        <taxon>Bacteria</taxon>
        <taxon>Pseudomonadati</taxon>
        <taxon>Pseudomonadota</taxon>
        <taxon>Gammaproteobacteria</taxon>
        <taxon>Enterobacterales</taxon>
        <taxon>Pectobacteriaceae</taxon>
        <taxon>Brenneria</taxon>
    </lineage>
</organism>
<dbReference type="InterPro" id="IPR003593">
    <property type="entry name" value="AAA+_ATPase"/>
</dbReference>
<dbReference type="PANTHER" id="PTHR24220">
    <property type="entry name" value="IMPORT ATP-BINDING PROTEIN"/>
    <property type="match status" value="1"/>
</dbReference>
<keyword evidence="3 5" id="KW-0067">ATP-binding</keyword>
<dbReference type="CDD" id="cd03255">
    <property type="entry name" value="ABC_MJ0796_LolCDE_FtsE"/>
    <property type="match status" value="1"/>
</dbReference>
<sequence>MENTPLLRLQSITHAYRTGASMQSVLHDVSLSIPSGQSCAIVGTSGSGKSTLLNIIGLLDQPSAGRLLLNGRDMAQASGDERARVRNQVIGFVFQSFNLLPRLTALDNVALPLLYRGHSRHDARLAAQQQLERVGLAERLHHRPADLSGGQRQRVAIARALIGEPSLLLADEPTGNLDSQTAGEILALLLTLNREQGVTLVMVTHDKSIARQMQRRIQVRDGRIQEEGHA</sequence>
<dbReference type="GO" id="GO:0005524">
    <property type="term" value="F:ATP binding"/>
    <property type="evidence" value="ECO:0007669"/>
    <property type="project" value="UniProtKB-KW"/>
</dbReference>
<dbReference type="RefSeq" id="WP_208230090.1">
    <property type="nucleotide sequence ID" value="NZ_CP050854.1"/>
</dbReference>
<dbReference type="InterPro" id="IPR017871">
    <property type="entry name" value="ABC_transporter-like_CS"/>
</dbReference>
<dbReference type="SUPFAM" id="SSF52540">
    <property type="entry name" value="P-loop containing nucleoside triphosphate hydrolases"/>
    <property type="match status" value="1"/>
</dbReference>
<dbReference type="InterPro" id="IPR003439">
    <property type="entry name" value="ABC_transporter-like_ATP-bd"/>
</dbReference>
<evidence type="ECO:0000256" key="3">
    <source>
        <dbReference type="ARBA" id="ARBA00022840"/>
    </source>
</evidence>
<dbReference type="SMART" id="SM00382">
    <property type="entry name" value="AAA"/>
    <property type="match status" value="1"/>
</dbReference>
<dbReference type="InterPro" id="IPR017911">
    <property type="entry name" value="MacB-like_ATP-bd"/>
</dbReference>
<dbReference type="PROSITE" id="PS50893">
    <property type="entry name" value="ABC_TRANSPORTER_2"/>
    <property type="match status" value="1"/>
</dbReference>
<feature type="domain" description="ABC transporter" evidence="4">
    <location>
        <begin position="7"/>
        <end position="230"/>
    </location>
</feature>
<name>A0ABX7URE8_9GAMM</name>
<evidence type="ECO:0000256" key="1">
    <source>
        <dbReference type="ARBA" id="ARBA00022448"/>
    </source>
</evidence>
<dbReference type="InterPro" id="IPR015854">
    <property type="entry name" value="ABC_transpr_LolD-like"/>
</dbReference>
<dbReference type="EMBL" id="CP050854">
    <property type="protein sequence ID" value="QTF07456.1"/>
    <property type="molecule type" value="Genomic_DNA"/>
</dbReference>
<proteinExistence type="predicted"/>
<evidence type="ECO:0000313" key="6">
    <source>
        <dbReference type="Proteomes" id="UP000671960"/>
    </source>
</evidence>
<evidence type="ECO:0000313" key="5">
    <source>
        <dbReference type="EMBL" id="QTF07456.1"/>
    </source>
</evidence>
<dbReference type="Pfam" id="PF00005">
    <property type="entry name" value="ABC_tran"/>
    <property type="match status" value="1"/>
</dbReference>
<protein>
    <submittedName>
        <fullName evidence="5">ABC transporter ATP-binding protein</fullName>
    </submittedName>
</protein>
<dbReference type="PANTHER" id="PTHR24220:SF86">
    <property type="entry name" value="ABC TRANSPORTER ABCH.1"/>
    <property type="match status" value="1"/>
</dbReference>
<reference evidence="5 6" key="1">
    <citation type="submission" date="2020-03" db="EMBL/GenBank/DDBJ databases">
        <authorList>
            <person name="Bakhshi Ganjeh M."/>
        </authorList>
    </citation>
    <scope>NUCLEOTIDE SEQUENCE [LARGE SCALE GENOMIC DNA]</scope>
    <source>
        <strain evidence="6">Iran 50</strain>
    </source>
</reference>
<keyword evidence="6" id="KW-1185">Reference proteome</keyword>
<dbReference type="InterPro" id="IPR027417">
    <property type="entry name" value="P-loop_NTPase"/>
</dbReference>
<dbReference type="PROSITE" id="PS00211">
    <property type="entry name" value="ABC_TRANSPORTER_1"/>
    <property type="match status" value="1"/>
</dbReference>
<accession>A0ABX7URE8</accession>
<dbReference type="Gene3D" id="3.40.50.300">
    <property type="entry name" value="P-loop containing nucleotide triphosphate hydrolases"/>
    <property type="match status" value="1"/>
</dbReference>
<evidence type="ECO:0000256" key="2">
    <source>
        <dbReference type="ARBA" id="ARBA00022741"/>
    </source>
</evidence>